<accession>A0A0C4YPV3</accession>
<gene>
    <name evidence="2" type="ORF">RR42_s1011</name>
</gene>
<dbReference type="KEGG" id="cbw:RR42_s1011"/>
<evidence type="ECO:0008006" key="4">
    <source>
        <dbReference type="Google" id="ProtNLM"/>
    </source>
</evidence>
<evidence type="ECO:0000313" key="3">
    <source>
        <dbReference type="Proteomes" id="UP000031843"/>
    </source>
</evidence>
<feature type="transmembrane region" description="Helical" evidence="1">
    <location>
        <begin position="80"/>
        <end position="97"/>
    </location>
</feature>
<keyword evidence="1" id="KW-1133">Transmembrane helix</keyword>
<reference evidence="2 3" key="1">
    <citation type="journal article" date="2015" name="Genome Announc.">
        <title>Complete Genome Sequence of Cupriavidus basilensis 4G11, Isolated from the Oak Ridge Field Research Center Site.</title>
        <authorList>
            <person name="Ray J."/>
            <person name="Waters R.J."/>
            <person name="Skerker J.M."/>
            <person name="Kuehl J.V."/>
            <person name="Price M.N."/>
            <person name="Huang J."/>
            <person name="Chakraborty R."/>
            <person name="Arkin A.P."/>
            <person name="Deutschbauer A."/>
        </authorList>
    </citation>
    <scope>NUCLEOTIDE SEQUENCE [LARGE SCALE GENOMIC DNA]</scope>
    <source>
        <strain evidence="2">4G11</strain>
    </source>
</reference>
<dbReference type="AlphaFoldDB" id="A0A0C4YPV3"/>
<evidence type="ECO:0000256" key="1">
    <source>
        <dbReference type="SAM" id="Phobius"/>
    </source>
</evidence>
<organism evidence="2 3">
    <name type="scientific">Cupriavidus basilensis</name>
    <dbReference type="NCBI Taxonomy" id="68895"/>
    <lineage>
        <taxon>Bacteria</taxon>
        <taxon>Pseudomonadati</taxon>
        <taxon>Pseudomonadota</taxon>
        <taxon>Betaproteobacteria</taxon>
        <taxon>Burkholderiales</taxon>
        <taxon>Burkholderiaceae</taxon>
        <taxon>Cupriavidus</taxon>
    </lineage>
</organism>
<keyword evidence="1" id="KW-0812">Transmembrane</keyword>
<dbReference type="RefSeq" id="WP_201777387.1">
    <property type="nucleotide sequence ID" value="NZ_CP010537.1"/>
</dbReference>
<protein>
    <recommendedName>
        <fullName evidence="4">DoxX family protein</fullName>
    </recommendedName>
</protein>
<feature type="transmembrane region" description="Helical" evidence="1">
    <location>
        <begin position="109"/>
        <end position="127"/>
    </location>
</feature>
<name>A0A0C4YPV3_9BURK</name>
<dbReference type="Proteomes" id="UP000031843">
    <property type="component" value="Chromosome secondary"/>
</dbReference>
<dbReference type="EMBL" id="CP010537">
    <property type="protein sequence ID" value="AJG22601.1"/>
    <property type="molecule type" value="Genomic_DNA"/>
</dbReference>
<keyword evidence="3" id="KW-1185">Reference proteome</keyword>
<evidence type="ECO:0000313" key="2">
    <source>
        <dbReference type="EMBL" id="AJG22601.1"/>
    </source>
</evidence>
<proteinExistence type="predicted"/>
<sequence length="139" mass="15673">MTKQTDQAMPGVSLSIRFLFACFFLVATANHVRADFQHGFLWDHGYGNGAYWASRVFWGALTIVDPLAALLLFIKPRVGIALTAAIIIVDVVHNTFYVALNRQWLEPFYLSQVAFLLAVLLLSPVAWHRTARSDESSRY</sequence>
<feature type="transmembrane region" description="Helical" evidence="1">
    <location>
        <begin position="50"/>
        <end position="73"/>
    </location>
</feature>
<keyword evidence="1" id="KW-0472">Membrane</keyword>